<evidence type="ECO:0000313" key="2">
    <source>
        <dbReference type="EMBL" id="VFJ13462.1"/>
    </source>
</evidence>
<keyword evidence="3" id="KW-1185">Reference proteome</keyword>
<name>A0A484I9G9_9ARCH</name>
<organism evidence="2 3">
    <name type="scientific">Candidatus Nitrosocosmicus franklandianus</name>
    <dbReference type="NCBI Taxonomy" id="1798806"/>
    <lineage>
        <taxon>Archaea</taxon>
        <taxon>Nitrososphaerota</taxon>
        <taxon>Nitrososphaeria</taxon>
        <taxon>Nitrososphaerales</taxon>
        <taxon>Nitrososphaeraceae</taxon>
        <taxon>Candidatus Nitrosocosmicus</taxon>
    </lineage>
</organism>
<evidence type="ECO:0000256" key="1">
    <source>
        <dbReference type="SAM" id="Phobius"/>
    </source>
</evidence>
<dbReference type="KEGG" id="nfn:NFRAN_1140"/>
<keyword evidence="1" id="KW-0812">Transmembrane</keyword>
<reference evidence="2 3" key="1">
    <citation type="submission" date="2019-02" db="EMBL/GenBank/DDBJ databases">
        <authorList>
            <person name="Lehtovirta-Morley E L."/>
        </authorList>
    </citation>
    <scope>NUCLEOTIDE SEQUENCE [LARGE SCALE GENOMIC DNA]</scope>
    <source>
        <strain evidence="2">NFRAN1</strain>
    </source>
</reference>
<accession>A0A484I9G9</accession>
<sequence>MYDTEFFKHTYHIVQVNPLPPLIVVVVWYLDILEILIYFRIPV</sequence>
<keyword evidence="1" id="KW-0472">Membrane</keyword>
<protein>
    <submittedName>
        <fullName evidence="2">Uncharacterized protein</fullName>
    </submittedName>
</protein>
<evidence type="ECO:0000313" key="3">
    <source>
        <dbReference type="Proteomes" id="UP000294299"/>
    </source>
</evidence>
<gene>
    <name evidence="2" type="ORF">NFRAN_1140</name>
</gene>
<keyword evidence="1" id="KW-1133">Transmembrane helix</keyword>
<dbReference type="AlphaFoldDB" id="A0A484I9G9"/>
<dbReference type="EMBL" id="LR216287">
    <property type="protein sequence ID" value="VFJ13462.1"/>
    <property type="molecule type" value="Genomic_DNA"/>
</dbReference>
<dbReference type="Proteomes" id="UP000294299">
    <property type="component" value="Chromosome NFRAN"/>
</dbReference>
<feature type="transmembrane region" description="Helical" evidence="1">
    <location>
        <begin position="20"/>
        <end position="39"/>
    </location>
</feature>
<proteinExistence type="predicted"/>